<feature type="chain" id="PRO_5046276327" description="beta-N-acetylhexosaminidase" evidence="6">
    <location>
        <begin position="33"/>
        <end position="412"/>
    </location>
</feature>
<comment type="similarity">
    <text evidence="2">Belongs to the glycosyl hydrolase 3 family.</text>
</comment>
<keyword evidence="6" id="KW-0732">Signal</keyword>
<evidence type="ECO:0000256" key="1">
    <source>
        <dbReference type="ARBA" id="ARBA00001231"/>
    </source>
</evidence>
<keyword evidence="9" id="KW-1185">Reference proteome</keyword>
<evidence type="ECO:0000256" key="4">
    <source>
        <dbReference type="ARBA" id="ARBA00022801"/>
    </source>
</evidence>
<dbReference type="PANTHER" id="PTHR30480:SF13">
    <property type="entry name" value="BETA-HEXOSAMINIDASE"/>
    <property type="match status" value="1"/>
</dbReference>
<dbReference type="GO" id="GO:0016787">
    <property type="term" value="F:hydrolase activity"/>
    <property type="evidence" value="ECO:0007669"/>
    <property type="project" value="UniProtKB-KW"/>
</dbReference>
<keyword evidence="5" id="KW-0326">Glycosidase</keyword>
<dbReference type="Gene3D" id="3.20.20.300">
    <property type="entry name" value="Glycoside hydrolase, family 3, N-terminal domain"/>
    <property type="match status" value="1"/>
</dbReference>
<evidence type="ECO:0000256" key="3">
    <source>
        <dbReference type="ARBA" id="ARBA00012663"/>
    </source>
</evidence>
<dbReference type="InterPro" id="IPR006311">
    <property type="entry name" value="TAT_signal"/>
</dbReference>
<dbReference type="RefSeq" id="WP_330958741.1">
    <property type="nucleotide sequence ID" value="NZ_JAZGJQ010000010.1"/>
</dbReference>
<accession>A0ABU7RBL2</accession>
<evidence type="ECO:0000256" key="6">
    <source>
        <dbReference type="SAM" id="SignalP"/>
    </source>
</evidence>
<dbReference type="InterPro" id="IPR017853">
    <property type="entry name" value="GH"/>
</dbReference>
<feature type="signal peptide" evidence="6">
    <location>
        <begin position="1"/>
        <end position="32"/>
    </location>
</feature>
<dbReference type="Pfam" id="PF00933">
    <property type="entry name" value="Glyco_hydro_3"/>
    <property type="match status" value="1"/>
</dbReference>
<dbReference type="PROSITE" id="PS51318">
    <property type="entry name" value="TAT"/>
    <property type="match status" value="1"/>
</dbReference>
<sequence>MGRNADTDGRRLSRRGALSLVAGASLAGASLAAASSLAGLSSCAPSGAGEGAQDGVQEADPVGRAIASLSLEQRVCQLFVVRPEDIVDVGTVVAAGEATREALRRRPVGGICYFGRNLEDPDQVRRMLANVESFSEEAVGLPILRAVDEEGGTVARVASNPAFGVANVGDMRSVGAGGDADAAGAAAETVAAYLADLGFNVDFAPVADVAPAGSVMGRRSFGDDPDLVASMVAAQVRGFAGRGVGCCAKHFPGIGYASGDSEVEPISLDGTVDDLAARELVPFAAAVAAGVPMVMVGHLSCAGVTGTDEPASLSSAVVGDLLRGRLGFSGVAITDSLGMGAVTATRTPAEAAVAALEAGQDLILMPADFESALQGVLDAVSSGRIGEGRIEESLRRVVALKLSLAQPVGASG</sequence>
<evidence type="ECO:0000256" key="2">
    <source>
        <dbReference type="ARBA" id="ARBA00005336"/>
    </source>
</evidence>
<proteinExistence type="inferred from homology"/>
<comment type="catalytic activity">
    <reaction evidence="1">
        <text>Hydrolysis of terminal non-reducing N-acetyl-D-hexosamine residues in N-acetyl-beta-D-hexosaminides.</text>
        <dbReference type="EC" id="3.2.1.52"/>
    </reaction>
</comment>
<dbReference type="SUPFAM" id="SSF51445">
    <property type="entry name" value="(Trans)glycosidases"/>
    <property type="match status" value="1"/>
</dbReference>
<evidence type="ECO:0000256" key="5">
    <source>
        <dbReference type="ARBA" id="ARBA00023295"/>
    </source>
</evidence>
<dbReference type="Proteomes" id="UP001332931">
    <property type="component" value="Unassembled WGS sequence"/>
</dbReference>
<evidence type="ECO:0000313" key="8">
    <source>
        <dbReference type="EMBL" id="MEE6147976.1"/>
    </source>
</evidence>
<dbReference type="InterPro" id="IPR036962">
    <property type="entry name" value="Glyco_hydro_3_N_sf"/>
</dbReference>
<feature type="domain" description="Glycoside hydrolase family 3 N-terminal" evidence="7">
    <location>
        <begin position="71"/>
        <end position="399"/>
    </location>
</feature>
<comment type="caution">
    <text evidence="8">The sequence shown here is derived from an EMBL/GenBank/DDBJ whole genome shotgun (WGS) entry which is preliminary data.</text>
</comment>
<dbReference type="InterPro" id="IPR050226">
    <property type="entry name" value="NagZ_Beta-hexosaminidase"/>
</dbReference>
<reference evidence="8 9" key="1">
    <citation type="submission" date="2024-01" db="EMBL/GenBank/DDBJ databases">
        <title>Description of Olsenella sp. nov., isolated from pig feces.</title>
        <authorList>
            <person name="Chang Y.-H."/>
        </authorList>
    </citation>
    <scope>NUCLEOTIDE SEQUENCE [LARGE SCALE GENOMIC DNA]</scope>
    <source>
        <strain evidence="8 9">YH-ols2223</strain>
    </source>
</reference>
<dbReference type="EMBL" id="JAZGJQ010000010">
    <property type="protein sequence ID" value="MEE6147976.1"/>
    <property type="molecule type" value="Genomic_DNA"/>
</dbReference>
<organism evidence="8 9">
    <name type="scientific">Olsenella absiana</name>
    <dbReference type="NCBI Taxonomy" id="3115222"/>
    <lineage>
        <taxon>Bacteria</taxon>
        <taxon>Bacillati</taxon>
        <taxon>Actinomycetota</taxon>
        <taxon>Coriobacteriia</taxon>
        <taxon>Coriobacteriales</taxon>
        <taxon>Atopobiaceae</taxon>
        <taxon>Olsenella</taxon>
    </lineage>
</organism>
<dbReference type="EC" id="3.2.1.52" evidence="3"/>
<evidence type="ECO:0000259" key="7">
    <source>
        <dbReference type="Pfam" id="PF00933"/>
    </source>
</evidence>
<keyword evidence="4 8" id="KW-0378">Hydrolase</keyword>
<protein>
    <recommendedName>
        <fullName evidence="3">beta-N-acetylhexosaminidase</fullName>
        <ecNumber evidence="3">3.2.1.52</ecNumber>
    </recommendedName>
</protein>
<dbReference type="InterPro" id="IPR001764">
    <property type="entry name" value="Glyco_hydro_3_N"/>
</dbReference>
<name>A0ABU7RBL2_9ACTN</name>
<evidence type="ECO:0000313" key="9">
    <source>
        <dbReference type="Proteomes" id="UP001332931"/>
    </source>
</evidence>
<gene>
    <name evidence="8" type="ORF">VXJ25_08285</name>
</gene>
<dbReference type="PANTHER" id="PTHR30480">
    <property type="entry name" value="BETA-HEXOSAMINIDASE-RELATED"/>
    <property type="match status" value="1"/>
</dbReference>